<evidence type="ECO:0000256" key="1">
    <source>
        <dbReference type="ARBA" id="ARBA00022806"/>
    </source>
</evidence>
<reference evidence="3 4" key="1">
    <citation type="submission" date="2015-05" db="EMBL/GenBank/DDBJ databases">
        <authorList>
            <person name="Goodhead I."/>
        </authorList>
    </citation>
    <scope>NUCLEOTIDE SEQUENCE [LARGE SCALE GENOMIC DNA]</scope>
    <source>
        <strain evidence="4">morsitans</strain>
    </source>
</reference>
<evidence type="ECO:0000313" key="3">
    <source>
        <dbReference type="EMBL" id="CRL45077.1"/>
    </source>
</evidence>
<accession>A0A193QIR9</accession>
<dbReference type="InterPro" id="IPR027417">
    <property type="entry name" value="P-loop_NTPase"/>
</dbReference>
<sequence length="94" mass="10306">MVTHILTHPHCNIWAGMGMGKTVATLTALDTLFKSGIETRPALVLAPLRVATSTWPDEALKWTHLRGLVVQPITGTPKQRQAALAKVAHKYVDR</sequence>
<organism evidence="3 4">
    <name type="scientific">Sodalis glossinidius (strain morsitans)</name>
    <dbReference type="NCBI Taxonomy" id="343509"/>
    <lineage>
        <taxon>Bacteria</taxon>
        <taxon>Pseudomonadati</taxon>
        <taxon>Pseudomonadota</taxon>
        <taxon>Gammaproteobacteria</taxon>
        <taxon>Enterobacterales</taxon>
        <taxon>Bruguierivoracaceae</taxon>
        <taxon>Sodalis</taxon>
    </lineage>
</organism>
<keyword evidence="1" id="KW-0547">Nucleotide-binding</keyword>
<feature type="domain" description="SNF2 N-terminal" evidence="2">
    <location>
        <begin position="17"/>
        <end position="83"/>
    </location>
</feature>
<dbReference type="SUPFAM" id="SSF52540">
    <property type="entry name" value="P-loop containing nucleoside triphosphate hydrolases"/>
    <property type="match status" value="1"/>
</dbReference>
<name>A0A193QIR9_SODGM</name>
<keyword evidence="1" id="KW-0378">Hydrolase</keyword>
<dbReference type="EMBL" id="LN854557">
    <property type="protein sequence ID" value="CRL45077.1"/>
    <property type="molecule type" value="Genomic_DNA"/>
</dbReference>
<dbReference type="Pfam" id="PF00176">
    <property type="entry name" value="SNF2-rel_dom"/>
    <property type="match status" value="1"/>
</dbReference>
<dbReference type="InterPro" id="IPR000330">
    <property type="entry name" value="SNF2_N"/>
</dbReference>
<evidence type="ECO:0000259" key="2">
    <source>
        <dbReference type="Pfam" id="PF00176"/>
    </source>
</evidence>
<evidence type="ECO:0000313" key="4">
    <source>
        <dbReference type="Proteomes" id="UP000245838"/>
    </source>
</evidence>
<dbReference type="GO" id="GO:0005524">
    <property type="term" value="F:ATP binding"/>
    <property type="evidence" value="ECO:0007669"/>
    <property type="project" value="InterPro"/>
</dbReference>
<keyword evidence="1" id="KW-0067">ATP-binding</keyword>
<dbReference type="AlphaFoldDB" id="A0A193QIR9"/>
<keyword evidence="1" id="KW-0347">Helicase</keyword>
<dbReference type="Proteomes" id="UP000245838">
    <property type="component" value="Chromosome sggmmb4_Chromosome"/>
</dbReference>
<protein>
    <recommendedName>
        <fullName evidence="2">SNF2 N-terminal domain-containing protein</fullName>
    </recommendedName>
</protein>
<dbReference type="Gene3D" id="3.40.50.300">
    <property type="entry name" value="P-loop containing nucleotide triphosphate hydrolases"/>
    <property type="match status" value="1"/>
</dbReference>
<proteinExistence type="predicted"/>
<gene>
    <name evidence="3" type="ORF">SGGMMB4_02594</name>
</gene>